<proteinExistence type="predicted"/>
<accession>A0A2G9RZM2</accession>
<dbReference type="AlphaFoldDB" id="A0A2G9RZM2"/>
<dbReference type="EMBL" id="KV931577">
    <property type="protein sequence ID" value="PIO32651.1"/>
    <property type="molecule type" value="Genomic_DNA"/>
</dbReference>
<evidence type="ECO:0000313" key="1">
    <source>
        <dbReference type="EMBL" id="PIO32651.1"/>
    </source>
</evidence>
<organism evidence="1 2">
    <name type="scientific">Aquarana catesbeiana</name>
    <name type="common">American bullfrog</name>
    <name type="synonym">Rana catesbeiana</name>
    <dbReference type="NCBI Taxonomy" id="8400"/>
    <lineage>
        <taxon>Eukaryota</taxon>
        <taxon>Metazoa</taxon>
        <taxon>Chordata</taxon>
        <taxon>Craniata</taxon>
        <taxon>Vertebrata</taxon>
        <taxon>Euteleostomi</taxon>
        <taxon>Amphibia</taxon>
        <taxon>Batrachia</taxon>
        <taxon>Anura</taxon>
        <taxon>Neobatrachia</taxon>
        <taxon>Ranoidea</taxon>
        <taxon>Ranidae</taxon>
        <taxon>Aquarana</taxon>
    </lineage>
</organism>
<dbReference type="Proteomes" id="UP000228934">
    <property type="component" value="Unassembled WGS sequence"/>
</dbReference>
<feature type="non-terminal residue" evidence="1">
    <location>
        <position position="1"/>
    </location>
</feature>
<keyword evidence="2" id="KW-1185">Reference proteome</keyword>
<evidence type="ECO:0000313" key="2">
    <source>
        <dbReference type="Proteomes" id="UP000228934"/>
    </source>
</evidence>
<protein>
    <submittedName>
        <fullName evidence="1">Uncharacterized protein</fullName>
    </submittedName>
</protein>
<gene>
    <name evidence="1" type="ORF">AB205_0168400</name>
</gene>
<dbReference type="SUPFAM" id="SSF52129">
    <property type="entry name" value="Caspase-like"/>
    <property type="match status" value="1"/>
</dbReference>
<dbReference type="InterPro" id="IPR029030">
    <property type="entry name" value="Caspase-like_dom_sf"/>
</dbReference>
<sequence>KKKNEPEKPSNQNIRIITPEFQYAMNYQKLGKCIIINNKNFDARTERLEFCVKNNWLFLGVGQEASRRILNNR</sequence>
<name>A0A2G9RZM2_AQUCT</name>
<dbReference type="OrthoDB" id="10462813at2759"/>
<reference evidence="2" key="1">
    <citation type="journal article" date="2017" name="Nat. Commun.">
        <title>The North American bullfrog draft genome provides insight into hormonal regulation of long noncoding RNA.</title>
        <authorList>
            <person name="Hammond S.A."/>
            <person name="Warren R.L."/>
            <person name="Vandervalk B.P."/>
            <person name="Kucuk E."/>
            <person name="Khan H."/>
            <person name="Gibb E.A."/>
            <person name="Pandoh P."/>
            <person name="Kirk H."/>
            <person name="Zhao Y."/>
            <person name="Jones M."/>
            <person name="Mungall A.J."/>
            <person name="Coope R."/>
            <person name="Pleasance S."/>
            <person name="Moore R.A."/>
            <person name="Holt R.A."/>
            <person name="Round J.M."/>
            <person name="Ohora S."/>
            <person name="Walle B.V."/>
            <person name="Veldhoen N."/>
            <person name="Helbing C.C."/>
            <person name="Birol I."/>
        </authorList>
    </citation>
    <scope>NUCLEOTIDE SEQUENCE [LARGE SCALE GENOMIC DNA]</scope>
</reference>